<dbReference type="InterPro" id="IPR017941">
    <property type="entry name" value="Rieske_2Fe-2S"/>
</dbReference>
<organism evidence="6 7">
    <name type="scientific">Corynebacterium meridianum</name>
    <dbReference type="NCBI Taxonomy" id="2765363"/>
    <lineage>
        <taxon>Bacteria</taxon>
        <taxon>Bacillati</taxon>
        <taxon>Actinomycetota</taxon>
        <taxon>Actinomycetes</taxon>
        <taxon>Mycobacteriales</taxon>
        <taxon>Corynebacteriaceae</taxon>
        <taxon>Corynebacterium</taxon>
    </lineage>
</organism>
<keyword evidence="7" id="KW-1185">Reference proteome</keyword>
<dbReference type="Gene3D" id="2.102.10.10">
    <property type="entry name" value="Rieske [2Fe-2S] iron-sulphur domain"/>
    <property type="match status" value="1"/>
</dbReference>
<dbReference type="AlphaFoldDB" id="A0A934I625"/>
<dbReference type="GO" id="GO:0004497">
    <property type="term" value="F:monooxygenase activity"/>
    <property type="evidence" value="ECO:0007669"/>
    <property type="project" value="UniProtKB-ARBA"/>
</dbReference>
<dbReference type="SUPFAM" id="SSF50022">
    <property type="entry name" value="ISP domain"/>
    <property type="match status" value="1"/>
</dbReference>
<name>A0A934I625_9CORY</name>
<evidence type="ECO:0000313" key="7">
    <source>
        <dbReference type="Proteomes" id="UP000645966"/>
    </source>
</evidence>
<keyword evidence="3" id="KW-0408">Iron</keyword>
<accession>A0A934I625</accession>
<evidence type="ECO:0000256" key="1">
    <source>
        <dbReference type="ARBA" id="ARBA00022714"/>
    </source>
</evidence>
<dbReference type="GO" id="GO:0016705">
    <property type="term" value="F:oxidoreductase activity, acting on paired donors, with incorporation or reduction of molecular oxygen"/>
    <property type="evidence" value="ECO:0007669"/>
    <property type="project" value="UniProtKB-ARBA"/>
</dbReference>
<dbReference type="GO" id="GO:0046872">
    <property type="term" value="F:metal ion binding"/>
    <property type="evidence" value="ECO:0007669"/>
    <property type="project" value="UniProtKB-KW"/>
</dbReference>
<dbReference type="CDD" id="cd03467">
    <property type="entry name" value="Rieske"/>
    <property type="match status" value="1"/>
</dbReference>
<gene>
    <name evidence="6" type="ORF">JDV75_08070</name>
</gene>
<comment type="caution">
    <text evidence="6">The sequence shown here is derived from an EMBL/GenBank/DDBJ whole genome shotgun (WGS) entry which is preliminary data.</text>
</comment>
<evidence type="ECO:0000256" key="2">
    <source>
        <dbReference type="ARBA" id="ARBA00022723"/>
    </source>
</evidence>
<dbReference type="Pfam" id="PF00355">
    <property type="entry name" value="Rieske"/>
    <property type="match status" value="1"/>
</dbReference>
<proteinExistence type="predicted"/>
<dbReference type="InterPro" id="IPR006311">
    <property type="entry name" value="TAT_signal"/>
</dbReference>
<feature type="domain" description="Rieske" evidence="5">
    <location>
        <begin position="44"/>
        <end position="138"/>
    </location>
</feature>
<keyword evidence="2" id="KW-0479">Metal-binding</keyword>
<keyword evidence="1" id="KW-0001">2Fe-2S</keyword>
<keyword evidence="4" id="KW-0411">Iron-sulfur</keyword>
<protein>
    <submittedName>
        <fullName evidence="6">Rieske (2Fe-2S) protein</fullName>
    </submittedName>
</protein>
<evidence type="ECO:0000259" key="5">
    <source>
        <dbReference type="PROSITE" id="PS51296"/>
    </source>
</evidence>
<evidence type="ECO:0000313" key="6">
    <source>
        <dbReference type="EMBL" id="MBI8989716.1"/>
    </source>
</evidence>
<dbReference type="EMBL" id="JAEIOS010000013">
    <property type="protein sequence ID" value="MBI8989716.1"/>
    <property type="molecule type" value="Genomic_DNA"/>
</dbReference>
<dbReference type="GO" id="GO:0051537">
    <property type="term" value="F:2 iron, 2 sulfur cluster binding"/>
    <property type="evidence" value="ECO:0007669"/>
    <property type="project" value="UniProtKB-KW"/>
</dbReference>
<dbReference type="PROSITE" id="PS51318">
    <property type="entry name" value="TAT"/>
    <property type="match status" value="1"/>
</dbReference>
<evidence type="ECO:0000256" key="4">
    <source>
        <dbReference type="ARBA" id="ARBA00023014"/>
    </source>
</evidence>
<dbReference type="Proteomes" id="UP000645966">
    <property type="component" value="Unassembled WGS sequence"/>
</dbReference>
<sequence>MGDTGPMSCQDVSPNTHTPSCSRRLFLVGTATTFAGAVLAACGGKETPASVEAEDVPVGSAVVVGNFIIAQPTSGVFHAYSTVCPHQGAKVEVVEGDTVRCPKHNSVFSIEDGSVLEGPARAPLDPARLSAAGTTLTAS</sequence>
<dbReference type="InterPro" id="IPR036922">
    <property type="entry name" value="Rieske_2Fe-2S_sf"/>
</dbReference>
<reference evidence="6" key="1">
    <citation type="submission" date="2020-12" db="EMBL/GenBank/DDBJ databases">
        <title>Genome public.</title>
        <authorList>
            <person name="Sun Q."/>
        </authorList>
    </citation>
    <scope>NUCLEOTIDE SEQUENCE</scope>
    <source>
        <strain evidence="6">CCM 8863</strain>
    </source>
</reference>
<evidence type="ECO:0000256" key="3">
    <source>
        <dbReference type="ARBA" id="ARBA00023004"/>
    </source>
</evidence>
<dbReference type="PROSITE" id="PS51296">
    <property type="entry name" value="RIESKE"/>
    <property type="match status" value="1"/>
</dbReference>